<protein>
    <submittedName>
        <fullName evidence="1">Uncharacterized protein</fullName>
    </submittedName>
</protein>
<gene>
    <name evidence="1" type="ORF">PVAP13_5KG310700</name>
</gene>
<sequence>MTQPENICPQVEHVPLHRKIESISVFLGSWVPDAPTDGKVFSPLPLTAVAVVSRRWGCRRSLPPSSCSPPREGLDRAWSGSYFFAAAAHVAAAGTTTPLGRARPLVLEWGLTTLALSMTVRRCPSLLGAAASIPKQILF</sequence>
<dbReference type="AlphaFoldDB" id="A0A8T0SF00"/>
<keyword evidence="2" id="KW-1185">Reference proteome</keyword>
<accession>A0A8T0SF00</accession>
<evidence type="ECO:0000313" key="2">
    <source>
        <dbReference type="Proteomes" id="UP000823388"/>
    </source>
</evidence>
<evidence type="ECO:0000313" key="1">
    <source>
        <dbReference type="EMBL" id="KAG2597922.1"/>
    </source>
</evidence>
<comment type="caution">
    <text evidence="1">The sequence shown here is derived from an EMBL/GenBank/DDBJ whole genome shotgun (WGS) entry which is preliminary data.</text>
</comment>
<dbReference type="Proteomes" id="UP000823388">
    <property type="component" value="Chromosome 5K"/>
</dbReference>
<proteinExistence type="predicted"/>
<reference evidence="1" key="1">
    <citation type="submission" date="2020-05" db="EMBL/GenBank/DDBJ databases">
        <title>WGS assembly of Panicum virgatum.</title>
        <authorList>
            <person name="Lovell J.T."/>
            <person name="Jenkins J."/>
            <person name="Shu S."/>
            <person name="Juenger T.E."/>
            <person name="Schmutz J."/>
        </authorList>
    </citation>
    <scope>NUCLEOTIDE SEQUENCE</scope>
    <source>
        <strain evidence="1">AP13</strain>
    </source>
</reference>
<name>A0A8T0SF00_PANVG</name>
<organism evidence="1 2">
    <name type="scientific">Panicum virgatum</name>
    <name type="common">Blackwell switchgrass</name>
    <dbReference type="NCBI Taxonomy" id="38727"/>
    <lineage>
        <taxon>Eukaryota</taxon>
        <taxon>Viridiplantae</taxon>
        <taxon>Streptophyta</taxon>
        <taxon>Embryophyta</taxon>
        <taxon>Tracheophyta</taxon>
        <taxon>Spermatophyta</taxon>
        <taxon>Magnoliopsida</taxon>
        <taxon>Liliopsida</taxon>
        <taxon>Poales</taxon>
        <taxon>Poaceae</taxon>
        <taxon>PACMAD clade</taxon>
        <taxon>Panicoideae</taxon>
        <taxon>Panicodae</taxon>
        <taxon>Paniceae</taxon>
        <taxon>Panicinae</taxon>
        <taxon>Panicum</taxon>
        <taxon>Panicum sect. Hiantes</taxon>
    </lineage>
</organism>
<dbReference type="EMBL" id="CM029045">
    <property type="protein sequence ID" value="KAG2597922.1"/>
    <property type="molecule type" value="Genomic_DNA"/>
</dbReference>